<reference evidence="2 3" key="1">
    <citation type="journal article" date="2018" name="Plant J.">
        <title>Genome sequences of Chlorella sorokiniana UTEX 1602 and Micractinium conductrix SAG 241.80: implications to maltose excretion by a green alga.</title>
        <authorList>
            <person name="Arriola M.B."/>
            <person name="Velmurugan N."/>
            <person name="Zhang Y."/>
            <person name="Plunkett M.H."/>
            <person name="Hondzo H."/>
            <person name="Barney B.M."/>
        </authorList>
    </citation>
    <scope>NUCLEOTIDE SEQUENCE [LARGE SCALE GENOMIC DNA]</scope>
    <source>
        <strain evidence="2 3">SAG 241.80</strain>
    </source>
</reference>
<dbReference type="PANTHER" id="PTHR47826">
    <property type="entry name" value="OS03G0164700 PROTEIN"/>
    <property type="match status" value="1"/>
</dbReference>
<dbReference type="OrthoDB" id="415590at2759"/>
<protein>
    <submittedName>
        <fullName evidence="2">Ribokinase</fullName>
    </submittedName>
</protein>
<name>A0A2P6VG99_9CHLO</name>
<dbReference type="Gene3D" id="3.40.1190.20">
    <property type="match status" value="1"/>
</dbReference>
<accession>A0A2P6VG99</accession>
<evidence type="ECO:0000313" key="2">
    <source>
        <dbReference type="EMBL" id="PSC73119.1"/>
    </source>
</evidence>
<keyword evidence="3" id="KW-1185">Reference proteome</keyword>
<comment type="caution">
    <text evidence="2">The sequence shown here is derived from an EMBL/GenBank/DDBJ whole genome shotgun (WGS) entry which is preliminary data.</text>
</comment>
<gene>
    <name evidence="2" type="ORF">C2E20_3758</name>
</gene>
<sequence length="372" mass="39378">MTQWVRRKQYDVVSLSNLCVDIVVEVEQLPPADADSRRALLQQLTAQPPPMEQWSVGGNTNFLIAAARMGLRTASVGHLGQDVYGIYMRDVLQAEGVRSVEPLASDTLTPEQDQTLLCFVLVAPDGKHAFCSRYDFGPHPLLPFARSLPPRVTQLLENTEALFINGFVFDELPAEAVLGAARAAATAGAAVFFDPGPRSWTFAEGERNAALAAMLDAADVVLMTDDEAEAVTGLKGADAQARHILGRPGARTEWCVVKRGADGAILASRSEAGRLYTQQALRVDVRDTVGCGDSFAAAVVLGFSRGHTIPAVMALANAVGAATAMGQGAGRNVARADTVLRLLQEAVPGCADGRHADAVGVLTSSLTSGDWE</sequence>
<dbReference type="EMBL" id="LHPF02000008">
    <property type="protein sequence ID" value="PSC73119.1"/>
    <property type="molecule type" value="Genomic_DNA"/>
</dbReference>
<dbReference type="STRING" id="554055.A0A2P6VG99"/>
<dbReference type="InterPro" id="IPR029056">
    <property type="entry name" value="Ribokinase-like"/>
</dbReference>
<dbReference type="Proteomes" id="UP000239649">
    <property type="component" value="Unassembled WGS sequence"/>
</dbReference>
<proteinExistence type="predicted"/>
<dbReference type="GO" id="GO:0016301">
    <property type="term" value="F:kinase activity"/>
    <property type="evidence" value="ECO:0007669"/>
    <property type="project" value="UniProtKB-KW"/>
</dbReference>
<evidence type="ECO:0000313" key="3">
    <source>
        <dbReference type="Proteomes" id="UP000239649"/>
    </source>
</evidence>
<dbReference type="SUPFAM" id="SSF53613">
    <property type="entry name" value="Ribokinase-like"/>
    <property type="match status" value="1"/>
</dbReference>
<dbReference type="AlphaFoldDB" id="A0A2P6VG99"/>
<evidence type="ECO:0000259" key="1">
    <source>
        <dbReference type="Pfam" id="PF00294"/>
    </source>
</evidence>
<organism evidence="2 3">
    <name type="scientific">Micractinium conductrix</name>
    <dbReference type="NCBI Taxonomy" id="554055"/>
    <lineage>
        <taxon>Eukaryota</taxon>
        <taxon>Viridiplantae</taxon>
        <taxon>Chlorophyta</taxon>
        <taxon>core chlorophytes</taxon>
        <taxon>Trebouxiophyceae</taxon>
        <taxon>Chlorellales</taxon>
        <taxon>Chlorellaceae</taxon>
        <taxon>Chlorella clade</taxon>
        <taxon>Micractinium</taxon>
    </lineage>
</organism>
<dbReference type="InterPro" id="IPR011611">
    <property type="entry name" value="PfkB_dom"/>
</dbReference>
<dbReference type="Pfam" id="PF00294">
    <property type="entry name" value="PfkB"/>
    <property type="match status" value="1"/>
</dbReference>
<dbReference type="PANTHER" id="PTHR47826:SF1">
    <property type="entry name" value="OS03G0164700 PROTEIN"/>
    <property type="match status" value="1"/>
</dbReference>
<feature type="domain" description="Carbohydrate kinase PfkB" evidence="1">
    <location>
        <begin position="55"/>
        <end position="331"/>
    </location>
</feature>